<evidence type="ECO:0000256" key="12">
    <source>
        <dbReference type="ARBA" id="ARBA00047754"/>
    </source>
</evidence>
<evidence type="ECO:0000256" key="7">
    <source>
        <dbReference type="ARBA" id="ARBA00022741"/>
    </source>
</evidence>
<evidence type="ECO:0000256" key="13">
    <source>
        <dbReference type="RuleBase" id="RU364064"/>
    </source>
</evidence>
<keyword evidence="7 13" id="KW-0547">Nucleotide-binding</keyword>
<comment type="caution">
    <text evidence="18">The sequence shown here is derived from an EMBL/GenBank/DDBJ whole genome shotgun (WGS) entry which is preliminary data.</text>
</comment>
<dbReference type="PANTHER" id="PTHR43371">
    <property type="entry name" value="VITAMIN B12-DEPENDENT RIBONUCLEOTIDE REDUCTASE"/>
    <property type="match status" value="1"/>
</dbReference>
<evidence type="ECO:0000256" key="2">
    <source>
        <dbReference type="ARBA" id="ARBA00007405"/>
    </source>
</evidence>
<evidence type="ECO:0000313" key="19">
    <source>
        <dbReference type="Proteomes" id="UP000178187"/>
    </source>
</evidence>
<dbReference type="CDD" id="cd02888">
    <property type="entry name" value="RNR_II_dimer"/>
    <property type="match status" value="1"/>
</dbReference>
<evidence type="ECO:0000256" key="4">
    <source>
        <dbReference type="ARBA" id="ARBA00014409"/>
    </source>
</evidence>
<dbReference type="PRINTS" id="PR01183">
    <property type="entry name" value="RIBORDTASEM1"/>
</dbReference>
<dbReference type="InterPro" id="IPR013678">
    <property type="entry name" value="RNR_2_N"/>
</dbReference>
<evidence type="ECO:0000256" key="1">
    <source>
        <dbReference type="ARBA" id="ARBA00001922"/>
    </source>
</evidence>
<comment type="function">
    <text evidence="11 13">Catalyzes the reduction of ribonucleotides to deoxyribonucleotides. May function to provide a pool of deoxyribonucleotide precursors for DNA repair during oxygen limitation and/or for immediate growth after restoration of oxygen.</text>
</comment>
<feature type="domain" description="TSCPD" evidence="17">
    <location>
        <begin position="855"/>
        <end position="957"/>
    </location>
</feature>
<keyword evidence="10 13" id="KW-0170">Cobalt</keyword>
<evidence type="ECO:0000256" key="8">
    <source>
        <dbReference type="ARBA" id="ARBA00023002"/>
    </source>
</evidence>
<gene>
    <name evidence="18" type="ORF">A3G33_05670</name>
</gene>
<evidence type="ECO:0000259" key="15">
    <source>
        <dbReference type="Pfam" id="PF02867"/>
    </source>
</evidence>
<dbReference type="SUPFAM" id="SSF51998">
    <property type="entry name" value="PFL-like glycyl radical enzymes"/>
    <property type="match status" value="1"/>
</dbReference>
<keyword evidence="6 13" id="KW-0237">DNA synthesis</keyword>
<dbReference type="EMBL" id="MHFR01000003">
    <property type="protein sequence ID" value="OGW99589.1"/>
    <property type="molecule type" value="Genomic_DNA"/>
</dbReference>
<evidence type="ECO:0000256" key="14">
    <source>
        <dbReference type="SAM" id="MobiDB-lite"/>
    </source>
</evidence>
<feature type="region of interest" description="Disordered" evidence="14">
    <location>
        <begin position="820"/>
        <end position="842"/>
    </location>
</feature>
<protein>
    <recommendedName>
        <fullName evidence="4 13">Vitamin B12-dependent ribonucleotide reductase</fullName>
        <ecNumber evidence="3 13">1.17.4.1</ecNumber>
    </recommendedName>
</protein>
<feature type="domain" description="Ribonucleotide reductase large subunit C-terminal" evidence="15">
    <location>
        <begin position="184"/>
        <end position="648"/>
    </location>
</feature>
<evidence type="ECO:0000259" key="17">
    <source>
        <dbReference type="Pfam" id="PF12637"/>
    </source>
</evidence>
<dbReference type="GO" id="GO:0050897">
    <property type="term" value="F:cobalt ion binding"/>
    <property type="evidence" value="ECO:0007669"/>
    <property type="project" value="InterPro"/>
</dbReference>
<evidence type="ECO:0000256" key="5">
    <source>
        <dbReference type="ARBA" id="ARBA00022628"/>
    </source>
</evidence>
<dbReference type="Proteomes" id="UP000178187">
    <property type="component" value="Unassembled WGS sequence"/>
</dbReference>
<keyword evidence="5 13" id="KW-0846">Cobalamin</keyword>
<dbReference type="NCBIfam" id="NF005122">
    <property type="entry name" value="PRK06556.1"/>
    <property type="match status" value="1"/>
</dbReference>
<evidence type="ECO:0000256" key="10">
    <source>
        <dbReference type="ARBA" id="ARBA00023285"/>
    </source>
</evidence>
<dbReference type="Pfam" id="PF12637">
    <property type="entry name" value="TSCPD"/>
    <property type="match status" value="1"/>
</dbReference>
<evidence type="ECO:0000256" key="11">
    <source>
        <dbReference type="ARBA" id="ARBA00025437"/>
    </source>
</evidence>
<dbReference type="GO" id="GO:0000166">
    <property type="term" value="F:nucleotide binding"/>
    <property type="evidence" value="ECO:0007669"/>
    <property type="project" value="UniProtKB-KW"/>
</dbReference>
<feature type="region of interest" description="Disordered" evidence="14">
    <location>
        <begin position="977"/>
        <end position="1000"/>
    </location>
</feature>
<dbReference type="EC" id="1.17.4.1" evidence="3 13"/>
<dbReference type="InterPro" id="IPR000788">
    <property type="entry name" value="RNR_lg_C"/>
</dbReference>
<comment type="similarity">
    <text evidence="2 13">Belongs to the ribonucleoside diphosphate reductase class-2 family.</text>
</comment>
<comment type="catalytic activity">
    <reaction evidence="12 13">
        <text>a 2'-deoxyribonucleoside 5'-diphosphate + [thioredoxin]-disulfide + H2O = a ribonucleoside 5'-diphosphate + [thioredoxin]-dithiol</text>
        <dbReference type="Rhea" id="RHEA:23252"/>
        <dbReference type="Rhea" id="RHEA-COMP:10698"/>
        <dbReference type="Rhea" id="RHEA-COMP:10700"/>
        <dbReference type="ChEBI" id="CHEBI:15377"/>
        <dbReference type="ChEBI" id="CHEBI:29950"/>
        <dbReference type="ChEBI" id="CHEBI:50058"/>
        <dbReference type="ChEBI" id="CHEBI:57930"/>
        <dbReference type="ChEBI" id="CHEBI:73316"/>
        <dbReference type="EC" id="1.17.4.1"/>
    </reaction>
</comment>
<evidence type="ECO:0000256" key="9">
    <source>
        <dbReference type="ARBA" id="ARBA00023157"/>
    </source>
</evidence>
<sequence>MRPEDASSGSAGLNEAKAGMHISRRYTHQGVHPYDQIKWTRRSSSILNPDGSVVFQLENLEIPESWSQLATDIAASKYFRKAGVPRVGAETSVRQLVTRVARTIRRAGEKLGGYFSTAEDAEAFEMELTHLLVTQMGAFNSPVWFNCGLYHEYGIGGSGGNWFWNPANGMVEQTTDAYSNPQCSACFIQSVDDDLMSIFDLIKAEARLFKYGSGTGTNFSKLRGKQEKLSGGGTSSGVMSFLEVLDRGAGATKSGGTTRRAAKMVILDIDHPEIADFIGWKMREEKKARALIAAGYPADFNGEAYRTVGGQNSNNSVRISDEFMQAYINGGQWHTRTRTGGEICETFEAKDLMNLISEAAWCCADPGVQFDTIINDWHTCPNTDRIYASNPCSEYMFLNDSSCNLASVNLMKFFNEDKTFDVEGFRHACRVFIIAQEILVDFGSYPTRKIALNSHDYRALGLGFANLGTFLMVNGIPYNSEDALAVAGAISAIMTGHAYWVSSELAQAKGPFNGFPKNREPMLRVIDKHRNLAYQLKPAKEFSYLPKAAQEDWDEALAFGKTYGYRNSQVTVVAPTGTIGLLMDCDTTGVEPDFALVKFKKLAGGGYFKIVNQSVPMALKKLGYSDTEIHEIVEYVVGTASLKNAPWVNENALRNKGFDDEDLAKIEDMLPSVFDLTQAFTPSLLGEETLRRLEFKSEEFKNKKFNLLEAIGFSKAEIDEANRVICGMMTVEGSPHLKSEHLPIFDCANKCGKDGVRFIEAMGHVRMMAAVQPFISGAISKTVNLPNEATVDNIRNLYMEAWNLGLKAIALYRDGCKASQPLNTSSDSKEKSDVGVDSSGKKTVEQPILRRRRLPKKRAGFTQEANVGGHKVYLRTGEYEDGTLGEIFIDMHKEGAAFRSMMNCFAIAISLGIQYGVPLKEFVDVFTFTRFEPQGAVDHPNIKLATSVVDYIFRVLGMEYLGQTDFVHKKPVDGEALPGADKAASNDKKKNPPKTNGCGESRAVAIQQKPAVSQASAVAQSPAAENMAHTVSAPIGAGTQNGLSGHLSTMMGDAPMCNQCGHLTIRNGSCYKCLNCGNSIGCS</sequence>
<dbReference type="Pfam" id="PF02867">
    <property type="entry name" value="Ribonuc_red_lgC"/>
    <property type="match status" value="2"/>
</dbReference>
<dbReference type="InterPro" id="IPR013344">
    <property type="entry name" value="RNR_NrdJ/NrdZ"/>
</dbReference>
<feature type="domain" description="Ribonucleotide reductase large subunit C-terminal" evidence="15">
    <location>
        <begin position="702"/>
        <end position="812"/>
    </location>
</feature>
<evidence type="ECO:0000259" key="16">
    <source>
        <dbReference type="Pfam" id="PF08471"/>
    </source>
</evidence>
<name>A0A1G1L3Y6_9BACT</name>
<proteinExistence type="inferred from homology"/>
<dbReference type="NCBIfam" id="TIGR02504">
    <property type="entry name" value="NrdJ_Z"/>
    <property type="match status" value="1"/>
</dbReference>
<dbReference type="GO" id="GO:0071897">
    <property type="term" value="P:DNA biosynthetic process"/>
    <property type="evidence" value="ECO:0007669"/>
    <property type="project" value="UniProtKB-KW"/>
</dbReference>
<evidence type="ECO:0000256" key="3">
    <source>
        <dbReference type="ARBA" id="ARBA00012274"/>
    </source>
</evidence>
<feature type="domain" description="Ribonucleotide reductase class II vitamin B12-dependent N-terminal" evidence="16">
    <location>
        <begin position="41"/>
        <end position="135"/>
    </location>
</feature>
<evidence type="ECO:0000313" key="18">
    <source>
        <dbReference type="EMBL" id="OGW99589.1"/>
    </source>
</evidence>
<dbReference type="GO" id="GO:0004748">
    <property type="term" value="F:ribonucleoside-diphosphate reductase activity, thioredoxin disulfide as acceptor"/>
    <property type="evidence" value="ECO:0007669"/>
    <property type="project" value="UniProtKB-EC"/>
</dbReference>
<organism evidence="18 19">
    <name type="scientific">Candidatus Danuiimicrobium aquiferis</name>
    <dbReference type="NCBI Taxonomy" id="1801832"/>
    <lineage>
        <taxon>Bacteria</taxon>
        <taxon>Pseudomonadati</taxon>
        <taxon>Candidatus Omnitrophota</taxon>
        <taxon>Candidatus Danuiimicrobium</taxon>
    </lineage>
</organism>
<dbReference type="Gene3D" id="3.20.70.20">
    <property type="match status" value="2"/>
</dbReference>
<dbReference type="PANTHER" id="PTHR43371:SF1">
    <property type="entry name" value="RIBONUCLEOSIDE-DIPHOSPHATE REDUCTASE"/>
    <property type="match status" value="1"/>
</dbReference>
<dbReference type="Pfam" id="PF08471">
    <property type="entry name" value="Ribonuc_red_2_N"/>
    <property type="match status" value="1"/>
</dbReference>
<reference evidence="18 19" key="1">
    <citation type="journal article" date="2016" name="Nat. Commun.">
        <title>Thousands of microbial genomes shed light on interconnected biogeochemical processes in an aquifer system.</title>
        <authorList>
            <person name="Anantharaman K."/>
            <person name="Brown C.T."/>
            <person name="Hug L.A."/>
            <person name="Sharon I."/>
            <person name="Castelle C.J."/>
            <person name="Probst A.J."/>
            <person name="Thomas B.C."/>
            <person name="Singh A."/>
            <person name="Wilkins M.J."/>
            <person name="Karaoz U."/>
            <person name="Brodie E.L."/>
            <person name="Williams K.H."/>
            <person name="Hubbard S.S."/>
            <person name="Banfield J.F."/>
        </authorList>
    </citation>
    <scope>NUCLEOTIDE SEQUENCE [LARGE SCALE GENOMIC DNA]</scope>
</reference>
<comment type="cofactor">
    <cofactor evidence="1 13">
        <name>adenosylcob(III)alamin</name>
        <dbReference type="ChEBI" id="CHEBI:18408"/>
    </cofactor>
</comment>
<dbReference type="GO" id="GO:0031419">
    <property type="term" value="F:cobalamin binding"/>
    <property type="evidence" value="ECO:0007669"/>
    <property type="project" value="UniProtKB-KW"/>
</dbReference>
<accession>A0A1G1L3Y6</accession>
<evidence type="ECO:0000256" key="6">
    <source>
        <dbReference type="ARBA" id="ARBA00022634"/>
    </source>
</evidence>
<dbReference type="InterPro" id="IPR050862">
    <property type="entry name" value="RdRp_reductase_class-2"/>
</dbReference>
<dbReference type="InterPro" id="IPR024434">
    <property type="entry name" value="TSCPD_dom"/>
</dbReference>
<keyword evidence="9" id="KW-1015">Disulfide bond</keyword>
<dbReference type="AlphaFoldDB" id="A0A1G1L3Y6"/>
<keyword evidence="8 13" id="KW-0560">Oxidoreductase</keyword>
<feature type="compositionally biased region" description="Basic and acidic residues" evidence="14">
    <location>
        <begin position="827"/>
        <end position="842"/>
    </location>
</feature>